<protein>
    <submittedName>
        <fullName evidence="1">Uncharacterized protein</fullName>
    </submittedName>
</protein>
<proteinExistence type="predicted"/>
<sequence>MHNVTKLFVTHMHADHIMGITTFLRNSLFPPPTDVPLERSSKPAKVEIYGPAGIRNFVRSNLTMTFSRCSENYVVHELLAPTDSPTSCELGVLHINELPGQDIFCSEDGFWRNITNSSGYYGPVSVDAGPIAHRDPCIGYIFHETFGPMRKVVILGDTHDPSHILPLCQPPPGSDYPPPSLLIHEATDAHIPRYIDPRAKRPSEVIKEKALARGHSLPEMAGTFAKTINAQRLILNHIGSR</sequence>
<name>A0ACD3B6F5_9AGAR</name>
<evidence type="ECO:0000313" key="1">
    <source>
        <dbReference type="EMBL" id="TFK72562.1"/>
    </source>
</evidence>
<gene>
    <name evidence="1" type="ORF">BDN72DRAFT_836127</name>
</gene>
<dbReference type="EMBL" id="ML208284">
    <property type="protein sequence ID" value="TFK72562.1"/>
    <property type="molecule type" value="Genomic_DNA"/>
</dbReference>
<reference evidence="1 2" key="1">
    <citation type="journal article" date="2019" name="Nat. Ecol. Evol.">
        <title>Megaphylogeny resolves global patterns of mushroom evolution.</title>
        <authorList>
            <person name="Varga T."/>
            <person name="Krizsan K."/>
            <person name="Foldi C."/>
            <person name="Dima B."/>
            <person name="Sanchez-Garcia M."/>
            <person name="Sanchez-Ramirez S."/>
            <person name="Szollosi G.J."/>
            <person name="Szarkandi J.G."/>
            <person name="Papp V."/>
            <person name="Albert L."/>
            <person name="Andreopoulos W."/>
            <person name="Angelini C."/>
            <person name="Antonin V."/>
            <person name="Barry K.W."/>
            <person name="Bougher N.L."/>
            <person name="Buchanan P."/>
            <person name="Buyck B."/>
            <person name="Bense V."/>
            <person name="Catcheside P."/>
            <person name="Chovatia M."/>
            <person name="Cooper J."/>
            <person name="Damon W."/>
            <person name="Desjardin D."/>
            <person name="Finy P."/>
            <person name="Geml J."/>
            <person name="Haridas S."/>
            <person name="Hughes K."/>
            <person name="Justo A."/>
            <person name="Karasinski D."/>
            <person name="Kautmanova I."/>
            <person name="Kiss B."/>
            <person name="Kocsube S."/>
            <person name="Kotiranta H."/>
            <person name="LaButti K.M."/>
            <person name="Lechner B.E."/>
            <person name="Liimatainen K."/>
            <person name="Lipzen A."/>
            <person name="Lukacs Z."/>
            <person name="Mihaltcheva S."/>
            <person name="Morgado L.N."/>
            <person name="Niskanen T."/>
            <person name="Noordeloos M.E."/>
            <person name="Ohm R.A."/>
            <person name="Ortiz-Santana B."/>
            <person name="Ovrebo C."/>
            <person name="Racz N."/>
            <person name="Riley R."/>
            <person name="Savchenko A."/>
            <person name="Shiryaev A."/>
            <person name="Soop K."/>
            <person name="Spirin V."/>
            <person name="Szebenyi C."/>
            <person name="Tomsovsky M."/>
            <person name="Tulloss R.E."/>
            <person name="Uehling J."/>
            <person name="Grigoriev I.V."/>
            <person name="Vagvolgyi C."/>
            <person name="Papp T."/>
            <person name="Martin F.M."/>
            <person name="Miettinen O."/>
            <person name="Hibbett D.S."/>
            <person name="Nagy L.G."/>
        </authorList>
    </citation>
    <scope>NUCLEOTIDE SEQUENCE [LARGE SCALE GENOMIC DNA]</scope>
    <source>
        <strain evidence="1 2">NL-1719</strain>
    </source>
</reference>
<evidence type="ECO:0000313" key="2">
    <source>
        <dbReference type="Proteomes" id="UP000308600"/>
    </source>
</evidence>
<accession>A0ACD3B6F5</accession>
<organism evidence="1 2">
    <name type="scientific">Pluteus cervinus</name>
    <dbReference type="NCBI Taxonomy" id="181527"/>
    <lineage>
        <taxon>Eukaryota</taxon>
        <taxon>Fungi</taxon>
        <taxon>Dikarya</taxon>
        <taxon>Basidiomycota</taxon>
        <taxon>Agaricomycotina</taxon>
        <taxon>Agaricomycetes</taxon>
        <taxon>Agaricomycetidae</taxon>
        <taxon>Agaricales</taxon>
        <taxon>Pluteineae</taxon>
        <taxon>Pluteaceae</taxon>
        <taxon>Pluteus</taxon>
    </lineage>
</organism>
<keyword evidence="2" id="KW-1185">Reference proteome</keyword>
<dbReference type="Proteomes" id="UP000308600">
    <property type="component" value="Unassembled WGS sequence"/>
</dbReference>